<evidence type="ECO:0000313" key="4">
    <source>
        <dbReference type="Proteomes" id="UP000757232"/>
    </source>
</evidence>
<gene>
    <name evidence="3" type="ORF">A7U60_g4309</name>
</gene>
<comment type="caution">
    <text evidence="3">The sequence shown here is derived from an EMBL/GenBank/DDBJ whole genome shotgun (WGS) entry which is preliminary data.</text>
</comment>
<evidence type="ECO:0000256" key="1">
    <source>
        <dbReference type="SAM" id="MobiDB-lite"/>
    </source>
</evidence>
<organism evidence="3 4">
    <name type="scientific">Sanghuangporus baumii</name>
    <name type="common">Phellinus baumii</name>
    <dbReference type="NCBI Taxonomy" id="108892"/>
    <lineage>
        <taxon>Eukaryota</taxon>
        <taxon>Fungi</taxon>
        <taxon>Dikarya</taxon>
        <taxon>Basidiomycota</taxon>
        <taxon>Agaricomycotina</taxon>
        <taxon>Agaricomycetes</taxon>
        <taxon>Hymenochaetales</taxon>
        <taxon>Hymenochaetaceae</taxon>
        <taxon>Sanghuangporus</taxon>
    </lineage>
</organism>
<reference evidence="3" key="1">
    <citation type="submission" date="2016-06" db="EMBL/GenBank/DDBJ databases">
        <title>Draft Genome sequence of the fungus Inonotus baumii.</title>
        <authorList>
            <person name="Zhu H."/>
            <person name="Lin W."/>
        </authorList>
    </citation>
    <scope>NUCLEOTIDE SEQUENCE</scope>
    <source>
        <strain evidence="3">821</strain>
    </source>
</reference>
<proteinExistence type="predicted"/>
<evidence type="ECO:0000313" key="3">
    <source>
        <dbReference type="EMBL" id="OCB88606.1"/>
    </source>
</evidence>
<feature type="transmembrane region" description="Helical" evidence="2">
    <location>
        <begin position="97"/>
        <end position="117"/>
    </location>
</feature>
<keyword evidence="2" id="KW-0472">Membrane</keyword>
<name>A0A9Q5N9D7_SANBA</name>
<dbReference type="Proteomes" id="UP000757232">
    <property type="component" value="Unassembled WGS sequence"/>
</dbReference>
<protein>
    <submittedName>
        <fullName evidence="3">Golgi apparatus membrane protein TVP23</fullName>
    </submittedName>
</protein>
<feature type="region of interest" description="Disordered" evidence="1">
    <location>
        <begin position="1"/>
        <end position="48"/>
    </location>
</feature>
<accession>A0A9Q5N9D7</accession>
<keyword evidence="2" id="KW-0812">Transmembrane</keyword>
<dbReference type="EMBL" id="LNZH02000176">
    <property type="protein sequence ID" value="OCB88606.1"/>
    <property type="molecule type" value="Genomic_DNA"/>
</dbReference>
<keyword evidence="2" id="KW-1133">Transmembrane helix</keyword>
<feature type="transmembrane region" description="Helical" evidence="2">
    <location>
        <begin position="123"/>
        <end position="143"/>
    </location>
</feature>
<sequence>MSASAPLLQTIEPDDVSSTEQVPSGNIGSGNAAAPKPVAPTNRTAMASTPSDAEAGIAGIFRQVDDDGESYWVFETRDLSINSTQPSRPANPIDSRFLPIVLLALIFNVTNAIGFTYACVSSYLLSLVFQSLTFRFSFVVIVIRRALCVSSDRDAKQRWASSMAASGWNFGLGSIGGQLIGSAVKNSVGRVFT</sequence>
<keyword evidence="4" id="KW-1185">Reference proteome</keyword>
<dbReference type="AlphaFoldDB" id="A0A9Q5N9D7"/>
<evidence type="ECO:0000256" key="2">
    <source>
        <dbReference type="SAM" id="Phobius"/>
    </source>
</evidence>
<dbReference type="OrthoDB" id="2151161at2759"/>